<proteinExistence type="predicted"/>
<gene>
    <name evidence="2" type="ORF">BDDG_04720</name>
</gene>
<dbReference type="AlphaFoldDB" id="F2TEZ2"/>
<dbReference type="HOGENOM" id="CLU_1554830_0_0_1"/>
<dbReference type="Proteomes" id="UP000007802">
    <property type="component" value="Unassembled WGS sequence"/>
</dbReference>
<sequence length="172" mass="18758">MDLTDDALWKKGRSLRRVDERSKHNNTCEADPKQRKTNGDEWQGKFAAAVCNPTSTSANQHSADQRLAFMASCCLPQNNFEESFMLEMGYLGLSFDLTAPICSTQYVLEGQLSPTNAISSSSTRNWQLLHPANNGWLIRQSTNIAVSTSLLGQGGLKHVHELVITSSAGGAG</sequence>
<name>F2TEZ2_AJEDA</name>
<accession>F2TEZ2</accession>
<protein>
    <submittedName>
        <fullName evidence="2">Uncharacterized protein</fullName>
    </submittedName>
</protein>
<evidence type="ECO:0000256" key="1">
    <source>
        <dbReference type="SAM" id="MobiDB-lite"/>
    </source>
</evidence>
<dbReference type="EMBL" id="GG749428">
    <property type="protein sequence ID" value="EGE81777.1"/>
    <property type="molecule type" value="Genomic_DNA"/>
</dbReference>
<feature type="compositionally biased region" description="Basic and acidic residues" evidence="1">
    <location>
        <begin position="30"/>
        <end position="39"/>
    </location>
</feature>
<evidence type="ECO:0000313" key="2">
    <source>
        <dbReference type="EMBL" id="EGE81777.1"/>
    </source>
</evidence>
<organism evidence="2">
    <name type="scientific">Ajellomyces dermatitidis (strain ATCC 18188 / CBS 674.68)</name>
    <name type="common">Blastomyces dermatitidis</name>
    <dbReference type="NCBI Taxonomy" id="653446"/>
    <lineage>
        <taxon>Eukaryota</taxon>
        <taxon>Fungi</taxon>
        <taxon>Dikarya</taxon>
        <taxon>Ascomycota</taxon>
        <taxon>Pezizomycotina</taxon>
        <taxon>Eurotiomycetes</taxon>
        <taxon>Eurotiomycetidae</taxon>
        <taxon>Onygenales</taxon>
        <taxon>Ajellomycetaceae</taxon>
        <taxon>Blastomyces</taxon>
    </lineage>
</organism>
<feature type="region of interest" description="Disordered" evidence="1">
    <location>
        <begin position="20"/>
        <end position="39"/>
    </location>
</feature>
<reference evidence="2" key="1">
    <citation type="submission" date="2010-03" db="EMBL/GenBank/DDBJ databases">
        <title>Annotation of Blastomyces dermatitidis strain ATCC 18188.</title>
        <authorList>
            <consortium name="The Broad Institute Genome Sequencing Platform"/>
            <consortium name="Broad Institute Genome Sequencing Center for Infectious Disease."/>
            <person name="Cuomo C."/>
            <person name="Klein B."/>
            <person name="Sullivan T."/>
            <person name="Heitman J."/>
            <person name="Young S."/>
            <person name="Zeng Q."/>
            <person name="Gargeya S."/>
            <person name="Alvarado L."/>
            <person name="Berlin A.M."/>
            <person name="Chapman S.B."/>
            <person name="Chen Z."/>
            <person name="Freedman E."/>
            <person name="Gellesch M."/>
            <person name="Goldberg J."/>
            <person name="Griggs A."/>
            <person name="Gujja S."/>
            <person name="Heilman E."/>
            <person name="Heiman D."/>
            <person name="Howarth C."/>
            <person name="Mehta T."/>
            <person name="Neiman D."/>
            <person name="Pearson M."/>
            <person name="Roberts A."/>
            <person name="Saif S."/>
            <person name="Shea T."/>
            <person name="Shenoy N."/>
            <person name="Sisk P."/>
            <person name="Stolte C."/>
            <person name="Sykes S."/>
            <person name="White J."/>
            <person name="Yandava C."/>
            <person name="Haas B."/>
            <person name="Nusbaum C."/>
            <person name="Birren B."/>
        </authorList>
    </citation>
    <scope>NUCLEOTIDE SEQUENCE [LARGE SCALE GENOMIC DNA]</scope>
    <source>
        <strain evidence="2">ATCC 18188</strain>
    </source>
</reference>